<accession>A0A4P9YIH4</accession>
<dbReference type="AlphaFoldDB" id="A0A4P9YIH4"/>
<protein>
    <recommendedName>
        <fullName evidence="3">Pentacotripeptide-repeat region of PRORP domain-containing protein</fullName>
    </recommendedName>
</protein>
<gene>
    <name evidence="1" type="ORF">ROZALSC1DRAFT_29014</name>
</gene>
<evidence type="ECO:0000313" key="1">
    <source>
        <dbReference type="EMBL" id="RKP19376.1"/>
    </source>
</evidence>
<dbReference type="Proteomes" id="UP000281549">
    <property type="component" value="Unassembled WGS sequence"/>
</dbReference>
<sequence length="439" mass="51766">MSNRLYFSLVNSSKRTLPLVFKRNSATILHELPVAEKVNYFQRLSAIPLEDKAAFLRVTKEANFRNNKHELEVYHLLTKFHCQHWQTAPVSEIRDAYVNMIKLDLSSGGNTFGNNEWNQLYHRLLHVLTLKGDVNLLGVVYEDSQKRQGVEISKELKHKVANAFYAADAMFDVIEMYQAEREATRLKTEQDFTFYLDKFASKGNVLLTEEGIRDMMRAGIQQTADGHATLLKVYAMAGNKSKFEDCLEEYKNKGYRFNNYVYTAYIHYANKIYDYSLMMSVFKECQEKTVELTKIVLTYLIEAEKNEEAWKICQSTCENENMARDKEFVLIYLKLSRKHKVVKSFESFYNSLDENLRKDQDVFEQRLEFLAEFEKYKEAILAYEDFLKNYKTIENQKRTAMIMKQSVIDKLSPESDDYNLAYKLYLRAHLFQNNFIYFK</sequence>
<name>A0A4P9YIH4_ROZAC</name>
<dbReference type="Gene3D" id="1.25.40.10">
    <property type="entry name" value="Tetratricopeptide repeat domain"/>
    <property type="match status" value="1"/>
</dbReference>
<dbReference type="EMBL" id="ML005234">
    <property type="protein sequence ID" value="RKP19376.1"/>
    <property type="molecule type" value="Genomic_DNA"/>
</dbReference>
<dbReference type="InterPro" id="IPR011990">
    <property type="entry name" value="TPR-like_helical_dom_sf"/>
</dbReference>
<organism evidence="1 2">
    <name type="scientific">Rozella allomycis (strain CSF55)</name>
    <dbReference type="NCBI Taxonomy" id="988480"/>
    <lineage>
        <taxon>Eukaryota</taxon>
        <taxon>Fungi</taxon>
        <taxon>Fungi incertae sedis</taxon>
        <taxon>Cryptomycota</taxon>
        <taxon>Cryptomycota incertae sedis</taxon>
        <taxon>Rozella</taxon>
    </lineage>
</organism>
<evidence type="ECO:0000313" key="2">
    <source>
        <dbReference type="Proteomes" id="UP000281549"/>
    </source>
</evidence>
<proteinExistence type="predicted"/>
<reference evidence="2" key="1">
    <citation type="journal article" date="2018" name="Nat. Microbiol.">
        <title>Leveraging single-cell genomics to expand the fungal tree of life.</title>
        <authorList>
            <person name="Ahrendt S.R."/>
            <person name="Quandt C.A."/>
            <person name="Ciobanu D."/>
            <person name="Clum A."/>
            <person name="Salamov A."/>
            <person name="Andreopoulos B."/>
            <person name="Cheng J.F."/>
            <person name="Woyke T."/>
            <person name="Pelin A."/>
            <person name="Henrissat B."/>
            <person name="Reynolds N.K."/>
            <person name="Benny G.L."/>
            <person name="Smith M.E."/>
            <person name="James T.Y."/>
            <person name="Grigoriev I.V."/>
        </authorList>
    </citation>
    <scope>NUCLEOTIDE SEQUENCE [LARGE SCALE GENOMIC DNA]</scope>
    <source>
        <strain evidence="2">CSF55</strain>
    </source>
</reference>
<evidence type="ECO:0008006" key="3">
    <source>
        <dbReference type="Google" id="ProtNLM"/>
    </source>
</evidence>